<organism evidence="4">
    <name type="scientific">Thelazia callipaeda</name>
    <name type="common">Oriental eyeworm</name>
    <name type="synonym">Parasitic nematode</name>
    <dbReference type="NCBI Taxonomy" id="103827"/>
    <lineage>
        <taxon>Eukaryota</taxon>
        <taxon>Metazoa</taxon>
        <taxon>Ecdysozoa</taxon>
        <taxon>Nematoda</taxon>
        <taxon>Chromadorea</taxon>
        <taxon>Rhabditida</taxon>
        <taxon>Spirurina</taxon>
        <taxon>Spiruromorpha</taxon>
        <taxon>Thelazioidea</taxon>
        <taxon>Thelaziidae</taxon>
        <taxon>Thelazia</taxon>
    </lineage>
</organism>
<feature type="compositionally biased region" description="Basic and acidic residues" evidence="1">
    <location>
        <begin position="94"/>
        <end position="107"/>
    </location>
</feature>
<dbReference type="Proteomes" id="UP000276776">
    <property type="component" value="Unassembled WGS sequence"/>
</dbReference>
<evidence type="ECO:0000313" key="3">
    <source>
        <dbReference type="Proteomes" id="UP000276776"/>
    </source>
</evidence>
<feature type="compositionally biased region" description="Low complexity" evidence="1">
    <location>
        <begin position="26"/>
        <end position="72"/>
    </location>
</feature>
<sequence>MIGNSSRLATQWRSSKATISNHITTSLASPSSKQSSVKSNGNNLPDPLINNNSDNDNINNNNNESRTGSTNNDKGRYVNTSNSSCDDVFSSATEGKRSIEKCRRNLS</sequence>
<reference evidence="2 3" key="2">
    <citation type="submission" date="2018-11" db="EMBL/GenBank/DDBJ databases">
        <authorList>
            <consortium name="Pathogen Informatics"/>
        </authorList>
    </citation>
    <scope>NUCLEOTIDE SEQUENCE [LARGE SCALE GENOMIC DNA]</scope>
</reference>
<dbReference type="AlphaFoldDB" id="A0A0N5CJ24"/>
<feature type="region of interest" description="Disordered" evidence="1">
    <location>
        <begin position="23"/>
        <end position="107"/>
    </location>
</feature>
<dbReference type="EMBL" id="UYYF01000001">
    <property type="protein sequence ID" value="VDM94796.1"/>
    <property type="molecule type" value="Genomic_DNA"/>
</dbReference>
<dbReference type="WBParaSite" id="TCLT_0000001201-mRNA-1">
    <property type="protein sequence ID" value="TCLT_0000001201-mRNA-1"/>
    <property type="gene ID" value="TCLT_0000001201"/>
</dbReference>
<feature type="compositionally biased region" description="Polar residues" evidence="1">
    <location>
        <begin position="78"/>
        <end position="93"/>
    </location>
</feature>
<protein>
    <submittedName>
        <fullName evidence="4">Myb domain-containing protein</fullName>
    </submittedName>
</protein>
<gene>
    <name evidence="2" type="ORF">TCLT_LOCUS13</name>
</gene>
<name>A0A0N5CJ24_THECL</name>
<keyword evidence="3" id="KW-1185">Reference proteome</keyword>
<reference evidence="4" key="1">
    <citation type="submission" date="2017-02" db="UniProtKB">
        <authorList>
            <consortium name="WormBaseParasite"/>
        </authorList>
    </citation>
    <scope>IDENTIFICATION</scope>
</reference>
<evidence type="ECO:0000313" key="2">
    <source>
        <dbReference type="EMBL" id="VDM94796.1"/>
    </source>
</evidence>
<evidence type="ECO:0000313" key="4">
    <source>
        <dbReference type="WBParaSite" id="TCLT_0000001201-mRNA-1"/>
    </source>
</evidence>
<accession>A0A0N5CJ24</accession>
<proteinExistence type="predicted"/>
<evidence type="ECO:0000256" key="1">
    <source>
        <dbReference type="SAM" id="MobiDB-lite"/>
    </source>
</evidence>